<dbReference type="InterPro" id="IPR037208">
    <property type="entry name" value="Spo0E-like_sf"/>
</dbReference>
<dbReference type="Gene3D" id="4.10.280.10">
    <property type="entry name" value="Helix-loop-helix DNA-binding domain"/>
    <property type="match status" value="1"/>
</dbReference>
<gene>
    <name evidence="1" type="ORF">NZD86_07150</name>
</gene>
<sequence>METTISVSIIEELRFAMINMAEQKGSLSDPEVVAISQQLDEWLVLAQQVALH</sequence>
<dbReference type="EMBL" id="CP104064">
    <property type="protein sequence ID" value="WAH38251.1"/>
    <property type="molecule type" value="Genomic_DNA"/>
</dbReference>
<evidence type="ECO:0000313" key="2">
    <source>
        <dbReference type="Proteomes" id="UP001164803"/>
    </source>
</evidence>
<protein>
    <submittedName>
        <fullName evidence="1">Aspartyl-phosphate phosphatase Spo0E family protein</fullName>
    </submittedName>
</protein>
<dbReference type="SUPFAM" id="SSF140500">
    <property type="entry name" value="BAS1536-like"/>
    <property type="match status" value="1"/>
</dbReference>
<dbReference type="RefSeq" id="WP_268045817.1">
    <property type="nucleotide sequence ID" value="NZ_CP104064.1"/>
</dbReference>
<organism evidence="1 2">
    <name type="scientific">Alicyclobacillus dauci</name>
    <dbReference type="NCBI Taxonomy" id="1475485"/>
    <lineage>
        <taxon>Bacteria</taxon>
        <taxon>Bacillati</taxon>
        <taxon>Bacillota</taxon>
        <taxon>Bacilli</taxon>
        <taxon>Bacillales</taxon>
        <taxon>Alicyclobacillaceae</taxon>
        <taxon>Alicyclobacillus</taxon>
    </lineage>
</organism>
<accession>A0ABY6Z5V1</accession>
<evidence type="ECO:0000313" key="1">
    <source>
        <dbReference type="EMBL" id="WAH38251.1"/>
    </source>
</evidence>
<proteinExistence type="predicted"/>
<name>A0ABY6Z5V1_9BACL</name>
<dbReference type="InterPro" id="IPR036638">
    <property type="entry name" value="HLH_DNA-bd_sf"/>
</dbReference>
<keyword evidence="2" id="KW-1185">Reference proteome</keyword>
<dbReference type="Proteomes" id="UP001164803">
    <property type="component" value="Chromosome"/>
</dbReference>
<dbReference type="InterPro" id="IPR018540">
    <property type="entry name" value="Spo0E-like"/>
</dbReference>
<reference evidence="1" key="1">
    <citation type="submission" date="2022-08" db="EMBL/GenBank/DDBJ databases">
        <title>Alicyclobacillus dauci DSM2870, complete genome.</title>
        <authorList>
            <person name="Wang Q."/>
            <person name="Cai R."/>
            <person name="Wang Z."/>
        </authorList>
    </citation>
    <scope>NUCLEOTIDE SEQUENCE</scope>
    <source>
        <strain evidence="1">DSM 28700</strain>
    </source>
</reference>
<dbReference type="Pfam" id="PF09388">
    <property type="entry name" value="SpoOE-like"/>
    <property type="match status" value="1"/>
</dbReference>